<proteinExistence type="predicted"/>
<dbReference type="EMBL" id="MHNK01000004">
    <property type="protein sequence ID" value="OGZ44305.1"/>
    <property type="molecule type" value="Genomic_DNA"/>
</dbReference>
<accession>A0A1G2G1U2</accession>
<dbReference type="Proteomes" id="UP000177480">
    <property type="component" value="Unassembled WGS sequence"/>
</dbReference>
<feature type="region of interest" description="Disordered" evidence="1">
    <location>
        <begin position="1"/>
        <end position="29"/>
    </location>
</feature>
<sequence length="83" mass="9256">MVETVVPEPSHGREVSGAEKASVAGQKDGRTECQAAIRYSGQEDPVLTGERWDQLVREHQKKNSPHYLRNFKGGWGDAGCRFE</sequence>
<evidence type="ECO:0000313" key="2">
    <source>
        <dbReference type="EMBL" id="OGZ44305.1"/>
    </source>
</evidence>
<reference evidence="2 3" key="1">
    <citation type="journal article" date="2016" name="Nat. Commun.">
        <title>Thousands of microbial genomes shed light on interconnected biogeochemical processes in an aquifer system.</title>
        <authorList>
            <person name="Anantharaman K."/>
            <person name="Brown C.T."/>
            <person name="Hug L.A."/>
            <person name="Sharon I."/>
            <person name="Castelle C.J."/>
            <person name="Probst A.J."/>
            <person name="Thomas B.C."/>
            <person name="Singh A."/>
            <person name="Wilkins M.J."/>
            <person name="Karaoz U."/>
            <person name="Brodie E.L."/>
            <person name="Williams K.H."/>
            <person name="Hubbard S.S."/>
            <person name="Banfield J.F."/>
        </authorList>
    </citation>
    <scope>NUCLEOTIDE SEQUENCE [LARGE SCALE GENOMIC DNA]</scope>
</reference>
<name>A0A1G2G1U2_9BACT</name>
<comment type="caution">
    <text evidence="2">The sequence shown here is derived from an EMBL/GenBank/DDBJ whole genome shotgun (WGS) entry which is preliminary data.</text>
</comment>
<evidence type="ECO:0000313" key="3">
    <source>
        <dbReference type="Proteomes" id="UP000177480"/>
    </source>
</evidence>
<gene>
    <name evidence="2" type="ORF">A2719_04545</name>
</gene>
<organism evidence="2 3">
    <name type="scientific">Candidatus Ryanbacteria bacterium RIFCSPHIGHO2_01_FULL_45_22</name>
    <dbReference type="NCBI Taxonomy" id="1802114"/>
    <lineage>
        <taxon>Bacteria</taxon>
        <taxon>Candidatus Ryaniibacteriota</taxon>
    </lineage>
</organism>
<dbReference type="STRING" id="1802114.A2719_04545"/>
<dbReference type="AlphaFoldDB" id="A0A1G2G1U2"/>
<evidence type="ECO:0000256" key="1">
    <source>
        <dbReference type="SAM" id="MobiDB-lite"/>
    </source>
</evidence>
<protein>
    <submittedName>
        <fullName evidence="2">Uncharacterized protein</fullName>
    </submittedName>
</protein>